<feature type="transmembrane region" description="Helical" evidence="1">
    <location>
        <begin position="15"/>
        <end position="32"/>
    </location>
</feature>
<dbReference type="EMBL" id="SNAA01000020">
    <property type="protein sequence ID" value="TDL75968.1"/>
    <property type="molecule type" value="Genomic_DNA"/>
</dbReference>
<dbReference type="Proteomes" id="UP000295701">
    <property type="component" value="Unassembled WGS sequence"/>
</dbReference>
<name>A0A4R6A219_9RHOB</name>
<keyword evidence="3" id="KW-1185">Reference proteome</keyword>
<evidence type="ECO:0000313" key="3">
    <source>
        <dbReference type="Proteomes" id="UP000295701"/>
    </source>
</evidence>
<dbReference type="AlphaFoldDB" id="A0A4R6A219"/>
<gene>
    <name evidence="2" type="ORF">E2L08_14725</name>
</gene>
<keyword evidence="1" id="KW-0472">Membrane</keyword>
<accession>A0A4R6A219</accession>
<keyword evidence="1" id="KW-1133">Transmembrane helix</keyword>
<proteinExistence type="predicted"/>
<sequence>MRWARGFAAGEQGGMTEWMVLAALGAGVVIAISDDLRAGGRSVGCAAGAQAAAMQDGLAEGALPP</sequence>
<comment type="caution">
    <text evidence="2">The sequence shown here is derived from an EMBL/GenBank/DDBJ whole genome shotgun (WGS) entry which is preliminary data.</text>
</comment>
<dbReference type="RefSeq" id="WP_133397862.1">
    <property type="nucleotide sequence ID" value="NZ_SNAA01000020.1"/>
</dbReference>
<keyword evidence="1" id="KW-0812">Transmembrane</keyword>
<evidence type="ECO:0000256" key="1">
    <source>
        <dbReference type="SAM" id="Phobius"/>
    </source>
</evidence>
<evidence type="ECO:0000313" key="2">
    <source>
        <dbReference type="EMBL" id="TDL75968.1"/>
    </source>
</evidence>
<protein>
    <submittedName>
        <fullName evidence="2">Uncharacterized protein</fullName>
    </submittedName>
</protein>
<reference evidence="2 3" key="1">
    <citation type="submission" date="2019-03" db="EMBL/GenBank/DDBJ databases">
        <title>Primorskyibacter sp. SS33 isolated from sediments.</title>
        <authorList>
            <person name="Xunke S."/>
        </authorList>
    </citation>
    <scope>NUCLEOTIDE SEQUENCE [LARGE SCALE GENOMIC DNA]</scope>
    <source>
        <strain evidence="2 3">SS33</strain>
    </source>
</reference>
<organism evidence="2 3">
    <name type="scientific">Palleronia sediminis</name>
    <dbReference type="NCBI Taxonomy" id="2547833"/>
    <lineage>
        <taxon>Bacteria</taxon>
        <taxon>Pseudomonadati</taxon>
        <taxon>Pseudomonadota</taxon>
        <taxon>Alphaproteobacteria</taxon>
        <taxon>Rhodobacterales</taxon>
        <taxon>Roseobacteraceae</taxon>
        <taxon>Palleronia</taxon>
    </lineage>
</organism>